<comment type="caution">
    <text evidence="2">The sequence shown here is derived from an EMBL/GenBank/DDBJ whole genome shotgun (WGS) entry which is preliminary data.</text>
</comment>
<dbReference type="STRING" id="1437059.A6A05_13590"/>
<dbReference type="InterPro" id="IPR036162">
    <property type="entry name" value="Resolvase-like_N_sf"/>
</dbReference>
<evidence type="ECO:0000259" key="1">
    <source>
        <dbReference type="PROSITE" id="PS51736"/>
    </source>
</evidence>
<dbReference type="SUPFAM" id="SSF53041">
    <property type="entry name" value="Resolvase-like"/>
    <property type="match status" value="1"/>
</dbReference>
<evidence type="ECO:0000313" key="3">
    <source>
        <dbReference type="Proteomes" id="UP000078543"/>
    </source>
</evidence>
<dbReference type="EMBL" id="LWQU01000147">
    <property type="protein sequence ID" value="OAN49530.1"/>
    <property type="molecule type" value="Genomic_DNA"/>
</dbReference>
<sequence length="324" mass="35766">MSQREKADITDVSLYLDAVLGGMPIEELAKKGEALIKRAISVINGKSNFWHLYFAPNEIGGGLEWMRRPSTAWRDGQAEELGRERLEARGPVWNSVIYASERLVPWDGQIPAEVGAGRLVGYANRYSDADVNMDKILDRQIGVLRIVGVPDTAIYVDDALVGSTDPRYGLRAMLKAARRGDTIVVMGLEFLGRSTLETMTTIERFQEAGFHLWLLDVQIHTGTPRGQALFDVVGLLEAAQRRRHVSWSKTVIMDGVAEGRFTLGKKPVPREKLLEGGRLLLSGVKAQAVAEAIGIAVPTVKKHRQTMLALARNDLDDLGPSDDR</sequence>
<dbReference type="Gene3D" id="3.40.50.1390">
    <property type="entry name" value="Resolvase, N-terminal catalytic domain"/>
    <property type="match status" value="1"/>
</dbReference>
<reference evidence="2 3" key="1">
    <citation type="submission" date="2016-04" db="EMBL/GenBank/DDBJ databases">
        <title>Draft genome sequence of freshwater magnetotactic bacteria Magnetospirillum marisnigri SP-1 and Magnetospirillum moscoviense BB-1.</title>
        <authorList>
            <person name="Koziaeva V."/>
            <person name="Dziuba M.V."/>
            <person name="Ivanov T.M."/>
            <person name="Kuznetsov B."/>
            <person name="Grouzdev D.S."/>
        </authorList>
    </citation>
    <scope>NUCLEOTIDE SEQUENCE [LARGE SCALE GENOMIC DNA]</scope>
    <source>
        <strain evidence="2 3">BB-1</strain>
    </source>
</reference>
<keyword evidence="3" id="KW-1185">Reference proteome</keyword>
<protein>
    <recommendedName>
        <fullName evidence="1">Resolvase/invertase-type recombinase catalytic domain-containing protein</fullName>
    </recommendedName>
</protein>
<dbReference type="GO" id="GO:0003677">
    <property type="term" value="F:DNA binding"/>
    <property type="evidence" value="ECO:0007669"/>
    <property type="project" value="InterPro"/>
</dbReference>
<name>A0A178MLF3_9PROT</name>
<accession>A0A178MLF3</accession>
<dbReference type="Proteomes" id="UP000078543">
    <property type="component" value="Unassembled WGS sequence"/>
</dbReference>
<dbReference type="SMART" id="SM00857">
    <property type="entry name" value="Resolvase"/>
    <property type="match status" value="1"/>
</dbReference>
<dbReference type="GO" id="GO:0000150">
    <property type="term" value="F:DNA strand exchange activity"/>
    <property type="evidence" value="ECO:0007669"/>
    <property type="project" value="InterPro"/>
</dbReference>
<dbReference type="AlphaFoldDB" id="A0A178MLF3"/>
<proteinExistence type="predicted"/>
<organism evidence="2 3">
    <name type="scientific">Magnetospirillum moscoviense</name>
    <dbReference type="NCBI Taxonomy" id="1437059"/>
    <lineage>
        <taxon>Bacteria</taxon>
        <taxon>Pseudomonadati</taxon>
        <taxon>Pseudomonadota</taxon>
        <taxon>Alphaproteobacteria</taxon>
        <taxon>Rhodospirillales</taxon>
        <taxon>Rhodospirillaceae</taxon>
        <taxon>Magnetospirillum</taxon>
    </lineage>
</organism>
<dbReference type="InterPro" id="IPR006119">
    <property type="entry name" value="Resolv_N"/>
</dbReference>
<gene>
    <name evidence="2" type="ORF">A6A05_13590</name>
</gene>
<dbReference type="PROSITE" id="PS51736">
    <property type="entry name" value="RECOMBINASES_3"/>
    <property type="match status" value="1"/>
</dbReference>
<feature type="domain" description="Resolvase/invertase-type recombinase catalytic" evidence="1">
    <location>
        <begin position="118"/>
        <end position="259"/>
    </location>
</feature>
<dbReference type="Pfam" id="PF00239">
    <property type="entry name" value="Resolvase"/>
    <property type="match status" value="1"/>
</dbReference>
<evidence type="ECO:0000313" key="2">
    <source>
        <dbReference type="EMBL" id="OAN49530.1"/>
    </source>
</evidence>